<dbReference type="RefSeq" id="WP_048499840.1">
    <property type="nucleotide sequence ID" value="NZ_LFNG01000012.1"/>
</dbReference>
<reference evidence="7 8" key="1">
    <citation type="journal article" date="2004" name="Int. J. Syst. Evol. Microbiol.">
        <title>Kaistella koreensis gen. nov., sp. nov., a novel member of the Chryseobacterium-Bergeyella-Riemerella branch.</title>
        <authorList>
            <person name="Kim M.K."/>
            <person name="Im W.T."/>
            <person name="Shin Y.K."/>
            <person name="Lim J.H."/>
            <person name="Kim S.H."/>
            <person name="Lee B.C."/>
            <person name="Park M.Y."/>
            <person name="Lee K.Y."/>
            <person name="Lee S.T."/>
        </authorList>
    </citation>
    <scope>NUCLEOTIDE SEQUENCE [LARGE SCALE GENOMIC DNA]</scope>
    <source>
        <strain evidence="7 8">CCUG 49689</strain>
    </source>
</reference>
<comment type="caution">
    <text evidence="7">The sequence shown here is derived from an EMBL/GenBank/DDBJ whole genome shotgun (WGS) entry which is preliminary data.</text>
</comment>
<accession>A0A0J7IX86</accession>
<dbReference type="PANTHER" id="PTHR31321">
    <property type="entry name" value="ACYL-COA THIOESTER HYDROLASE YBHC-RELATED"/>
    <property type="match status" value="1"/>
</dbReference>
<dbReference type="SUPFAM" id="SSF81853">
    <property type="entry name" value="Family 10 polysaccharide lyase"/>
    <property type="match status" value="1"/>
</dbReference>
<dbReference type="UniPathway" id="UPA00545">
    <property type="reaction ID" value="UER00823"/>
</dbReference>
<dbReference type="InterPro" id="IPR000070">
    <property type="entry name" value="Pectinesterase_cat"/>
</dbReference>
<evidence type="ECO:0000313" key="8">
    <source>
        <dbReference type="Proteomes" id="UP000035900"/>
    </source>
</evidence>
<dbReference type="InterPro" id="IPR033131">
    <property type="entry name" value="Pectinesterase_Asp_AS"/>
</dbReference>
<dbReference type="GO" id="GO:0042545">
    <property type="term" value="P:cell wall modification"/>
    <property type="evidence" value="ECO:0007669"/>
    <property type="project" value="UniProtKB-UniRule"/>
</dbReference>
<comment type="catalytic activity">
    <reaction evidence="5">
        <text>[(1-&gt;4)-alpha-D-galacturonosyl methyl ester](n) + n H2O = [(1-&gt;4)-alpha-D-galacturonosyl](n) + n methanol + n H(+)</text>
        <dbReference type="Rhea" id="RHEA:22380"/>
        <dbReference type="Rhea" id="RHEA-COMP:14570"/>
        <dbReference type="Rhea" id="RHEA-COMP:14573"/>
        <dbReference type="ChEBI" id="CHEBI:15377"/>
        <dbReference type="ChEBI" id="CHEBI:15378"/>
        <dbReference type="ChEBI" id="CHEBI:17790"/>
        <dbReference type="ChEBI" id="CHEBI:140522"/>
        <dbReference type="ChEBI" id="CHEBI:140523"/>
        <dbReference type="EC" id="3.1.1.11"/>
    </reaction>
</comment>
<dbReference type="NCBIfam" id="TIGR02474">
    <property type="entry name" value="pec_lyase"/>
    <property type="match status" value="1"/>
</dbReference>
<dbReference type="InterPro" id="IPR018040">
    <property type="entry name" value="Pectinesterase_Tyr_AS"/>
</dbReference>
<evidence type="ECO:0000259" key="6">
    <source>
        <dbReference type="Pfam" id="PF01095"/>
    </source>
</evidence>
<dbReference type="EC" id="3.1.1.11" evidence="5"/>
<dbReference type="OrthoDB" id="9804686at2"/>
<evidence type="ECO:0000256" key="5">
    <source>
        <dbReference type="RuleBase" id="RU000589"/>
    </source>
</evidence>
<dbReference type="Pfam" id="PF09492">
    <property type="entry name" value="Pec_lyase"/>
    <property type="match status" value="1"/>
</dbReference>
<dbReference type="InterPro" id="IPR012669">
    <property type="entry name" value="Pectate_lyase"/>
</dbReference>
<dbReference type="InterPro" id="IPR011050">
    <property type="entry name" value="Pectin_lyase_fold/virulence"/>
</dbReference>
<dbReference type="GO" id="GO:0016829">
    <property type="term" value="F:lyase activity"/>
    <property type="evidence" value="ECO:0007669"/>
    <property type="project" value="UniProtKB-KW"/>
</dbReference>
<dbReference type="GO" id="GO:0030599">
    <property type="term" value="F:pectinesterase activity"/>
    <property type="evidence" value="ECO:0007669"/>
    <property type="project" value="UniProtKB-UniRule"/>
</dbReference>
<organism evidence="7 8">
    <name type="scientific">Chryseobacterium koreense CCUG 49689</name>
    <dbReference type="NCBI Taxonomy" id="1304281"/>
    <lineage>
        <taxon>Bacteria</taxon>
        <taxon>Pseudomonadati</taxon>
        <taxon>Bacteroidota</taxon>
        <taxon>Flavobacteriia</taxon>
        <taxon>Flavobacteriales</taxon>
        <taxon>Weeksellaceae</taxon>
        <taxon>Chryseobacterium group</taxon>
        <taxon>Chryseobacterium</taxon>
    </lineage>
</organism>
<sequence length="655" mass="75081">MNLRSVYFLLSLFVIQMANSQLIDKNWVRLAATKDQSFLKSGEAKRIAENVLLFQKNNGGWEKNVAMHKVLSDHDVEKLIQSKNDFTVTTIDNDATTQEMRFLSNVFQFQPDERYRAAFLKGLDYLLKAQYENGGWPQFYPIQSNYSSHITYNDDAMVNVLFLFQELLEKRQHFPIPIPDETLTKIQKSFDKGIDIILKTQYRQNGKLTVWCAQHDEFSLFPAKARSYELPSLSGKESATLVLFLMSLKNPSKEVIRSVESAVNWFKVNKISGHKEVRIEGDKKWVEDQNAIPIWARFSDLETNEPFVSDRNGIRKKSYSEIGFERRNGYAWFTDAPSEVLQKYDAWKKENVKTIPDKNFYTVSKDGTGDFDDIQLAIDNCKSFPEERITIFIKNGIYQEKVKLHQWNTNLKILGESKEKTIIRFDDYFAKMDKGRNSTFFTPTFLVEGNDAILENLTIENSAGEVGQAIALSIVANRVAIVNCNLIGNQDTLFLDDEGKILIKDSYIEGTTDFIFGGATAFFENCEIHSKKNSFVTAPSTPKGSGFGFVFTRCRLTAKEGVNEVYLGRPWRNFAQSVFINSDFGSSVSPKGWDNWNKKDAEKTAFFGEYGNLGKGSDLSSRVSWSKKLSQKEARKFTKQNVLKDNLRKNWYESL</sequence>
<dbReference type="GO" id="GO:0009279">
    <property type="term" value="C:cell outer membrane"/>
    <property type="evidence" value="ECO:0007669"/>
    <property type="project" value="TreeGrafter"/>
</dbReference>
<dbReference type="Gene3D" id="1.50.10.20">
    <property type="match status" value="1"/>
</dbReference>
<evidence type="ECO:0000256" key="1">
    <source>
        <dbReference type="ARBA" id="ARBA00008891"/>
    </source>
</evidence>
<dbReference type="PROSITE" id="PS00800">
    <property type="entry name" value="PECTINESTERASE_1"/>
    <property type="match status" value="1"/>
</dbReference>
<protein>
    <recommendedName>
        <fullName evidence="5">Pectinesterase</fullName>
        <ecNumber evidence="5">3.1.1.11</ecNumber>
    </recommendedName>
</protein>
<keyword evidence="7" id="KW-0456">Lyase</keyword>
<dbReference type="GO" id="GO:0045490">
    <property type="term" value="P:pectin catabolic process"/>
    <property type="evidence" value="ECO:0007669"/>
    <property type="project" value="UniProtKB-UniRule"/>
</dbReference>
<evidence type="ECO:0000256" key="4">
    <source>
        <dbReference type="PROSITE-ProRule" id="PRU10040"/>
    </source>
</evidence>
<proteinExistence type="inferred from homology"/>
<feature type="active site" evidence="4">
    <location>
        <position position="513"/>
    </location>
</feature>
<dbReference type="AlphaFoldDB" id="A0A0J7IX86"/>
<dbReference type="PROSITE" id="PS00503">
    <property type="entry name" value="PECTINESTERASE_2"/>
    <property type="match status" value="1"/>
</dbReference>
<gene>
    <name evidence="7" type="ORF">ACM44_09710</name>
</gene>
<evidence type="ECO:0000256" key="3">
    <source>
        <dbReference type="ARBA" id="ARBA00023085"/>
    </source>
</evidence>
<comment type="similarity">
    <text evidence="1">Belongs to the pectinesterase family.</text>
</comment>
<name>A0A0J7IX86_9FLAO</name>
<dbReference type="Pfam" id="PF01095">
    <property type="entry name" value="Pectinesterase"/>
    <property type="match status" value="1"/>
</dbReference>
<evidence type="ECO:0000256" key="2">
    <source>
        <dbReference type="ARBA" id="ARBA00022801"/>
    </source>
</evidence>
<feature type="domain" description="Pectinesterase catalytic" evidence="6">
    <location>
        <begin position="362"/>
        <end position="645"/>
    </location>
</feature>
<keyword evidence="3 5" id="KW-0063">Aspartyl esterase</keyword>
<evidence type="ECO:0000313" key="7">
    <source>
        <dbReference type="EMBL" id="KMQ70893.1"/>
    </source>
</evidence>
<dbReference type="Proteomes" id="UP000035900">
    <property type="component" value="Unassembled WGS sequence"/>
</dbReference>
<dbReference type="SUPFAM" id="SSF51126">
    <property type="entry name" value="Pectin lyase-like"/>
    <property type="match status" value="1"/>
</dbReference>
<comment type="pathway">
    <text evidence="5">Glycan metabolism; pectin degradation; 2-dehydro-3-deoxy-D-gluconate from pectin: step 1/5.</text>
</comment>
<dbReference type="Gene3D" id="2.160.20.10">
    <property type="entry name" value="Single-stranded right-handed beta-helix, Pectin lyase-like"/>
    <property type="match status" value="1"/>
</dbReference>
<dbReference type="InterPro" id="IPR012334">
    <property type="entry name" value="Pectin_lyas_fold"/>
</dbReference>
<keyword evidence="8" id="KW-1185">Reference proteome</keyword>
<keyword evidence="2 5" id="KW-0378">Hydrolase</keyword>
<dbReference type="PANTHER" id="PTHR31321:SF57">
    <property type="entry name" value="PECTINESTERASE 53-RELATED"/>
    <property type="match status" value="1"/>
</dbReference>
<dbReference type="PATRIC" id="fig|1304281.5.peg.2092"/>
<dbReference type="EMBL" id="LFNG01000012">
    <property type="protein sequence ID" value="KMQ70893.1"/>
    <property type="molecule type" value="Genomic_DNA"/>
</dbReference>
<dbReference type="STRING" id="1304281.ACM44_09710"/>